<evidence type="ECO:0000256" key="3">
    <source>
        <dbReference type="ARBA" id="ARBA00022796"/>
    </source>
</evidence>
<accession>A0A024U6W9</accession>
<dbReference type="STRING" id="157072.A0A024U6W9"/>
<comment type="similarity">
    <text evidence="7">Belongs to the ATX1 family.</text>
</comment>
<dbReference type="SUPFAM" id="SSF55008">
    <property type="entry name" value="HMA, heavy metal-associated domain"/>
    <property type="match status" value="1"/>
</dbReference>
<keyword evidence="4" id="KW-0186">Copper</keyword>
<evidence type="ECO:0000259" key="8">
    <source>
        <dbReference type="PROSITE" id="PS50846"/>
    </source>
</evidence>
<dbReference type="GO" id="GO:0016531">
    <property type="term" value="F:copper chaperone activity"/>
    <property type="evidence" value="ECO:0007669"/>
    <property type="project" value="TreeGrafter"/>
</dbReference>
<dbReference type="OrthoDB" id="689350at2759"/>
<dbReference type="RefSeq" id="XP_008869783.1">
    <property type="nucleotide sequence ID" value="XM_008871561.1"/>
</dbReference>
<dbReference type="GeneID" id="20083524"/>
<dbReference type="EMBL" id="KI913962">
    <property type="protein sequence ID" value="ETW01935.1"/>
    <property type="molecule type" value="Genomic_DNA"/>
</dbReference>
<dbReference type="AlphaFoldDB" id="A0A024U6W9"/>
<reference evidence="9" key="1">
    <citation type="submission" date="2013-12" db="EMBL/GenBank/DDBJ databases">
        <title>The Genome Sequence of Aphanomyces invadans NJM9701.</title>
        <authorList>
            <consortium name="The Broad Institute Genomics Platform"/>
            <person name="Russ C."/>
            <person name="Tyler B."/>
            <person name="van West P."/>
            <person name="Dieguez-Uribeondo J."/>
            <person name="Young S.K."/>
            <person name="Zeng Q."/>
            <person name="Gargeya S."/>
            <person name="Fitzgerald M."/>
            <person name="Abouelleil A."/>
            <person name="Alvarado L."/>
            <person name="Chapman S.B."/>
            <person name="Gainer-Dewar J."/>
            <person name="Goldberg J."/>
            <person name="Griggs A."/>
            <person name="Gujja S."/>
            <person name="Hansen M."/>
            <person name="Howarth C."/>
            <person name="Imamovic A."/>
            <person name="Ireland A."/>
            <person name="Larimer J."/>
            <person name="McCowan C."/>
            <person name="Murphy C."/>
            <person name="Pearson M."/>
            <person name="Poon T.W."/>
            <person name="Priest M."/>
            <person name="Roberts A."/>
            <person name="Saif S."/>
            <person name="Shea T."/>
            <person name="Sykes S."/>
            <person name="Wortman J."/>
            <person name="Nusbaum C."/>
            <person name="Birren B."/>
        </authorList>
    </citation>
    <scope>NUCLEOTIDE SEQUENCE [LARGE SCALE GENOMIC DNA]</scope>
    <source>
        <strain evidence="9">NJM9701</strain>
    </source>
</reference>
<dbReference type="GO" id="GO:0005829">
    <property type="term" value="C:cytosol"/>
    <property type="evidence" value="ECO:0007669"/>
    <property type="project" value="TreeGrafter"/>
</dbReference>
<dbReference type="CDD" id="cd00371">
    <property type="entry name" value="HMA"/>
    <property type="match status" value="1"/>
</dbReference>
<dbReference type="InterPro" id="IPR006121">
    <property type="entry name" value="HMA_dom"/>
</dbReference>
<dbReference type="InterPro" id="IPR051881">
    <property type="entry name" value="Copper_transport_ATOX1-like"/>
</dbReference>
<evidence type="ECO:0000256" key="6">
    <source>
        <dbReference type="ARBA" id="ARBA00023186"/>
    </source>
</evidence>
<feature type="domain" description="HMA" evidence="8">
    <location>
        <begin position="70"/>
        <end position="137"/>
    </location>
</feature>
<keyword evidence="3" id="KW-0187">Copper transport</keyword>
<dbReference type="Gene3D" id="3.30.70.100">
    <property type="match status" value="1"/>
</dbReference>
<dbReference type="VEuPathDB" id="FungiDB:H310_06474"/>
<dbReference type="GO" id="GO:0006825">
    <property type="term" value="P:copper ion transport"/>
    <property type="evidence" value="ECO:0007669"/>
    <property type="project" value="UniProtKB-KW"/>
</dbReference>
<dbReference type="InterPro" id="IPR036163">
    <property type="entry name" value="HMA_dom_sf"/>
</dbReference>
<dbReference type="PANTHER" id="PTHR46365">
    <property type="entry name" value="COPPER TRANSPORT PROTEIN ATOX1"/>
    <property type="match status" value="1"/>
</dbReference>
<dbReference type="GO" id="GO:0046872">
    <property type="term" value="F:metal ion binding"/>
    <property type="evidence" value="ECO:0007669"/>
    <property type="project" value="UniProtKB-KW"/>
</dbReference>
<dbReference type="eggNOG" id="ENOG502SA2R">
    <property type="taxonomic scope" value="Eukaryota"/>
</dbReference>
<evidence type="ECO:0000256" key="2">
    <source>
        <dbReference type="ARBA" id="ARBA00022723"/>
    </source>
</evidence>
<keyword evidence="5" id="KW-0406">Ion transport</keyword>
<evidence type="ECO:0000256" key="7">
    <source>
        <dbReference type="ARBA" id="ARBA00038171"/>
    </source>
</evidence>
<dbReference type="PANTHER" id="PTHR46365:SF1">
    <property type="entry name" value="COPPER TRANSPORT PROTEIN ATOX1"/>
    <property type="match status" value="1"/>
</dbReference>
<dbReference type="PROSITE" id="PS50846">
    <property type="entry name" value="HMA_2"/>
    <property type="match status" value="1"/>
</dbReference>
<sequence>MAAVATYKPATSIALVIEVDGTFRCPAAATCRGRLGGIPWILSQLQLLIRDSHTPRFHFDFTHDKHTMADVVTEFKVGMTCEGCSGACERILKKIAGVTSVSCDIPGQQVLVTGTADPAVMLEALLKWSKASGKSVELVQ</sequence>
<organism evidence="9">
    <name type="scientific">Aphanomyces invadans</name>
    <dbReference type="NCBI Taxonomy" id="157072"/>
    <lineage>
        <taxon>Eukaryota</taxon>
        <taxon>Sar</taxon>
        <taxon>Stramenopiles</taxon>
        <taxon>Oomycota</taxon>
        <taxon>Saprolegniomycetes</taxon>
        <taxon>Saprolegniales</taxon>
        <taxon>Verrucalvaceae</taxon>
        <taxon>Aphanomyces</taxon>
    </lineage>
</organism>
<keyword evidence="1" id="KW-0813">Transport</keyword>
<keyword evidence="2" id="KW-0479">Metal-binding</keyword>
<evidence type="ECO:0000256" key="4">
    <source>
        <dbReference type="ARBA" id="ARBA00023008"/>
    </source>
</evidence>
<evidence type="ECO:0000256" key="5">
    <source>
        <dbReference type="ARBA" id="ARBA00023065"/>
    </source>
</evidence>
<keyword evidence="6" id="KW-0143">Chaperone</keyword>
<proteinExistence type="inferred from homology"/>
<dbReference type="Pfam" id="PF00403">
    <property type="entry name" value="HMA"/>
    <property type="match status" value="1"/>
</dbReference>
<name>A0A024U6W9_9STRA</name>
<evidence type="ECO:0000256" key="1">
    <source>
        <dbReference type="ARBA" id="ARBA00022448"/>
    </source>
</evidence>
<gene>
    <name evidence="9" type="ORF">H310_06474</name>
</gene>
<evidence type="ECO:0000313" key="9">
    <source>
        <dbReference type="EMBL" id="ETW01935.1"/>
    </source>
</evidence>
<protein>
    <recommendedName>
        <fullName evidence="8">HMA domain-containing protein</fullName>
    </recommendedName>
</protein>